<dbReference type="Pfam" id="PF02775">
    <property type="entry name" value="TPP_enzyme_C"/>
    <property type="match status" value="1"/>
</dbReference>
<dbReference type="EMBL" id="AEYX01000001">
    <property type="protein sequence ID" value="EGG49738.1"/>
    <property type="molecule type" value="Genomic_DNA"/>
</dbReference>
<dbReference type="InterPro" id="IPR011766">
    <property type="entry name" value="TPP_enzyme_TPP-bd"/>
</dbReference>
<evidence type="ECO:0000259" key="5">
    <source>
        <dbReference type="Pfam" id="PF02776"/>
    </source>
</evidence>
<dbReference type="GO" id="GO:0003984">
    <property type="term" value="F:acetolactate synthase activity"/>
    <property type="evidence" value="ECO:0007669"/>
    <property type="project" value="TreeGrafter"/>
</dbReference>
<dbReference type="GO" id="GO:0000287">
    <property type="term" value="F:magnesium ion binding"/>
    <property type="evidence" value="ECO:0007669"/>
    <property type="project" value="UniProtKB-ARBA"/>
</dbReference>
<evidence type="ECO:0000256" key="1">
    <source>
        <dbReference type="ARBA" id="ARBA00007812"/>
    </source>
</evidence>
<feature type="domain" description="Thiamine pyrophosphate enzyme TPP-binding" evidence="4">
    <location>
        <begin position="417"/>
        <end position="542"/>
    </location>
</feature>
<dbReference type="eggNOG" id="COG0028">
    <property type="taxonomic scope" value="Bacteria"/>
</dbReference>
<accession>F3N9P4</accession>
<evidence type="ECO:0000313" key="6">
    <source>
        <dbReference type="EMBL" id="EGG49738.1"/>
    </source>
</evidence>
<dbReference type="NCBIfam" id="NF005760">
    <property type="entry name" value="PRK07586.1"/>
    <property type="match status" value="1"/>
</dbReference>
<dbReference type="PANTHER" id="PTHR18968">
    <property type="entry name" value="THIAMINE PYROPHOSPHATE ENZYMES"/>
    <property type="match status" value="1"/>
</dbReference>
<gene>
    <name evidence="6" type="ORF">SGM_0078</name>
</gene>
<dbReference type="Proteomes" id="UP000003022">
    <property type="component" value="Unassembled WGS sequence"/>
</dbReference>
<evidence type="ECO:0000259" key="4">
    <source>
        <dbReference type="Pfam" id="PF02775"/>
    </source>
</evidence>
<dbReference type="Pfam" id="PF02776">
    <property type="entry name" value="TPP_enzyme_N"/>
    <property type="match status" value="1"/>
</dbReference>
<feature type="region of interest" description="Disordered" evidence="3">
    <location>
        <begin position="187"/>
        <end position="214"/>
    </location>
</feature>
<dbReference type="CDD" id="cd07035">
    <property type="entry name" value="TPP_PYR_POX_like"/>
    <property type="match status" value="1"/>
</dbReference>
<dbReference type="SUPFAM" id="SSF52518">
    <property type="entry name" value="Thiamin diphosphate-binding fold (THDP-binding)"/>
    <property type="match status" value="2"/>
</dbReference>
<dbReference type="AlphaFoldDB" id="F3N9P4"/>
<keyword evidence="7" id="KW-1185">Reference proteome</keyword>
<dbReference type="InterPro" id="IPR029061">
    <property type="entry name" value="THDP-binding"/>
</dbReference>
<dbReference type="InterPro" id="IPR012001">
    <property type="entry name" value="Thiamin_PyroP_enz_TPP-bd_dom"/>
</dbReference>
<comment type="caution">
    <text evidence="6">The sequence shown here is derived from an EMBL/GenBank/DDBJ whole genome shotgun (WGS) entry which is preliminary data.</text>
</comment>
<dbReference type="STRING" id="996637.SGM_0078"/>
<dbReference type="InterPro" id="IPR045229">
    <property type="entry name" value="TPP_enz"/>
</dbReference>
<dbReference type="PANTHER" id="PTHR18968:SF86">
    <property type="entry name" value="ACETOLACTATE SYNTHASE LARGE SUBUNIT ILVX-RELATED"/>
    <property type="match status" value="1"/>
</dbReference>
<dbReference type="CDD" id="cd02002">
    <property type="entry name" value="TPP_BFDC"/>
    <property type="match status" value="1"/>
</dbReference>
<keyword evidence="2" id="KW-0786">Thiamine pyrophosphate</keyword>
<reference evidence="6 7" key="1">
    <citation type="journal article" date="2011" name="J. Bacteriol.">
        <title>Draft genome sequence of the marine bacterium Streptomyces griseoaurantiacus M045, which produces novel manumycin-type antibiotics with a pABA core component.</title>
        <authorList>
            <person name="Li F."/>
            <person name="Jiang P."/>
            <person name="Zheng H."/>
            <person name="Wang S."/>
            <person name="Zhao G."/>
            <person name="Qin S."/>
            <person name="Liu Z."/>
        </authorList>
    </citation>
    <scope>NUCLEOTIDE SEQUENCE [LARGE SCALE GENOMIC DNA]</scope>
    <source>
        <strain evidence="6 7">M045</strain>
    </source>
</reference>
<comment type="similarity">
    <text evidence="1">Belongs to the TPP enzyme family.</text>
</comment>
<dbReference type="Gene3D" id="3.40.50.970">
    <property type="match status" value="2"/>
</dbReference>
<evidence type="ECO:0000256" key="3">
    <source>
        <dbReference type="SAM" id="MobiDB-lite"/>
    </source>
</evidence>
<name>F3N9P4_9ACTN</name>
<protein>
    <submittedName>
        <fullName evidence="6">Acetohydroxyacid synthase IlvX</fullName>
    </submittedName>
</protein>
<sequence length="548" mass="55603">MTGPENNGGAATSMNGAETLLRTLLNNDVNVCFANPGTSEMQFVAALDRHPEMRGVLCLFEGVATGAADGYARMTGRPAATLLHLGPGLANGLANLHNARRARTPLVNVVGDHALSHKALDSPLESDIEAAAGTVSSWVRRLGAVADIGPGAADAVAAALSAGVPDPTDASDPSRTGTSGAISTLVVPADLSWSPGTPPAPRRAPRPPRAADASDMARAVELLTGPEPAALLIDGAGLTESGLHAAARIQKATGTPSFCPTWPARLRRGAGVPHIQPLGYRAEAVASQLSGVRHLVLVGAREPVASFAYPGRPGVLTPQGTTVHQLAPDTGVDVLAALTELAEAVAPGVPAPAPVRAAPVPPADEELHTGNWAQVIGALLPQEAVVVDESITEGMDTLAPATGDAPAHDVLGLAGLAIGQGLPVALGAALACPDRPVVCLQADGSALYTISALWSHARENLDITTVILNNRSYAILRAELERTGKGPIGPAATALLDLGRPDIDFTALAAGMGVPATRARTTAELAAQFAAALATPGPHLIEAVLRPV</sequence>
<dbReference type="GO" id="GO:0030976">
    <property type="term" value="F:thiamine pyrophosphate binding"/>
    <property type="evidence" value="ECO:0007669"/>
    <property type="project" value="InterPro"/>
</dbReference>
<feature type="domain" description="Thiamine pyrophosphate enzyme N-terminal TPP-binding" evidence="5">
    <location>
        <begin position="14"/>
        <end position="118"/>
    </location>
</feature>
<proteinExistence type="inferred from homology"/>
<organism evidence="6 7">
    <name type="scientific">Streptomyces griseoaurantiacus M045</name>
    <dbReference type="NCBI Taxonomy" id="996637"/>
    <lineage>
        <taxon>Bacteria</taxon>
        <taxon>Bacillati</taxon>
        <taxon>Actinomycetota</taxon>
        <taxon>Actinomycetes</taxon>
        <taxon>Kitasatosporales</taxon>
        <taxon>Streptomycetaceae</taxon>
        <taxon>Streptomyces</taxon>
        <taxon>Streptomyces aurantiacus group</taxon>
    </lineage>
</organism>
<dbReference type="GO" id="GO:0050660">
    <property type="term" value="F:flavin adenine dinucleotide binding"/>
    <property type="evidence" value="ECO:0007669"/>
    <property type="project" value="TreeGrafter"/>
</dbReference>
<evidence type="ECO:0000313" key="7">
    <source>
        <dbReference type="Proteomes" id="UP000003022"/>
    </source>
</evidence>
<evidence type="ECO:0000256" key="2">
    <source>
        <dbReference type="ARBA" id="ARBA00023052"/>
    </source>
</evidence>